<sequence length="143" mass="15795">MSRYPRPLTLLVVVVFVSVGSRAVFGLDAAKSFESSGDSSVEAGVDSVQSPENSENELVGKIAEPGPNAKSLVHEIELVENVENGKDTDVEDMPDVSEAKPFDDKTRSGNLDVYYGKSIEHHVYTSIKVFRIKYPRLVPQRHF</sequence>
<feature type="region of interest" description="Disordered" evidence="1">
    <location>
        <begin position="84"/>
        <end position="104"/>
    </location>
</feature>
<name>A0A067R944_ZOONE</name>
<dbReference type="AlphaFoldDB" id="A0A067R944"/>
<proteinExistence type="predicted"/>
<dbReference type="Proteomes" id="UP000027135">
    <property type="component" value="Unassembled WGS sequence"/>
</dbReference>
<keyword evidence="2" id="KW-0732">Signal</keyword>
<feature type="region of interest" description="Disordered" evidence="1">
    <location>
        <begin position="34"/>
        <end position="64"/>
    </location>
</feature>
<evidence type="ECO:0000313" key="3">
    <source>
        <dbReference type="EMBL" id="KDR20198.1"/>
    </source>
</evidence>
<protein>
    <submittedName>
        <fullName evidence="3">Uncharacterized protein</fullName>
    </submittedName>
</protein>
<dbReference type="InParanoid" id="A0A067R944"/>
<dbReference type="EMBL" id="KK852614">
    <property type="protein sequence ID" value="KDR20198.1"/>
    <property type="molecule type" value="Genomic_DNA"/>
</dbReference>
<keyword evidence="4" id="KW-1185">Reference proteome</keyword>
<feature type="signal peptide" evidence="2">
    <location>
        <begin position="1"/>
        <end position="23"/>
    </location>
</feature>
<feature type="chain" id="PRO_5001648061" evidence="2">
    <location>
        <begin position="24"/>
        <end position="143"/>
    </location>
</feature>
<reference evidence="3 4" key="1">
    <citation type="journal article" date="2014" name="Nat. Commun.">
        <title>Molecular traces of alternative social organization in a termite genome.</title>
        <authorList>
            <person name="Terrapon N."/>
            <person name="Li C."/>
            <person name="Robertson H.M."/>
            <person name="Ji L."/>
            <person name="Meng X."/>
            <person name="Booth W."/>
            <person name="Chen Z."/>
            <person name="Childers C.P."/>
            <person name="Glastad K.M."/>
            <person name="Gokhale K."/>
            <person name="Gowin J."/>
            <person name="Gronenberg W."/>
            <person name="Hermansen R.A."/>
            <person name="Hu H."/>
            <person name="Hunt B.G."/>
            <person name="Huylmans A.K."/>
            <person name="Khalil S.M."/>
            <person name="Mitchell R.D."/>
            <person name="Munoz-Torres M.C."/>
            <person name="Mustard J.A."/>
            <person name="Pan H."/>
            <person name="Reese J.T."/>
            <person name="Scharf M.E."/>
            <person name="Sun F."/>
            <person name="Vogel H."/>
            <person name="Xiao J."/>
            <person name="Yang W."/>
            <person name="Yang Z."/>
            <person name="Yang Z."/>
            <person name="Zhou J."/>
            <person name="Zhu J."/>
            <person name="Brent C.S."/>
            <person name="Elsik C.G."/>
            <person name="Goodisman M.A."/>
            <person name="Liberles D.A."/>
            <person name="Roe R.M."/>
            <person name="Vargo E.L."/>
            <person name="Vilcinskas A."/>
            <person name="Wang J."/>
            <person name="Bornberg-Bauer E."/>
            <person name="Korb J."/>
            <person name="Zhang G."/>
            <person name="Liebig J."/>
        </authorList>
    </citation>
    <scope>NUCLEOTIDE SEQUENCE [LARGE SCALE GENOMIC DNA]</scope>
    <source>
        <tissue evidence="3">Whole organism</tissue>
    </source>
</reference>
<evidence type="ECO:0000256" key="1">
    <source>
        <dbReference type="SAM" id="MobiDB-lite"/>
    </source>
</evidence>
<evidence type="ECO:0000256" key="2">
    <source>
        <dbReference type="SAM" id="SignalP"/>
    </source>
</evidence>
<gene>
    <name evidence="3" type="ORF">L798_05677</name>
</gene>
<accession>A0A067R944</accession>
<organism evidence="3 4">
    <name type="scientific">Zootermopsis nevadensis</name>
    <name type="common">Dampwood termite</name>
    <dbReference type="NCBI Taxonomy" id="136037"/>
    <lineage>
        <taxon>Eukaryota</taxon>
        <taxon>Metazoa</taxon>
        <taxon>Ecdysozoa</taxon>
        <taxon>Arthropoda</taxon>
        <taxon>Hexapoda</taxon>
        <taxon>Insecta</taxon>
        <taxon>Pterygota</taxon>
        <taxon>Neoptera</taxon>
        <taxon>Polyneoptera</taxon>
        <taxon>Dictyoptera</taxon>
        <taxon>Blattodea</taxon>
        <taxon>Blattoidea</taxon>
        <taxon>Termitoidae</taxon>
        <taxon>Termopsidae</taxon>
        <taxon>Zootermopsis</taxon>
    </lineage>
</organism>
<evidence type="ECO:0000313" key="4">
    <source>
        <dbReference type="Proteomes" id="UP000027135"/>
    </source>
</evidence>